<dbReference type="Gene3D" id="3.40.50.300">
    <property type="entry name" value="P-loop containing nucleotide triphosphate hydrolases"/>
    <property type="match status" value="1"/>
</dbReference>
<evidence type="ECO:0000313" key="2">
    <source>
        <dbReference type="EMBL" id="MBC9718854.1"/>
    </source>
</evidence>
<dbReference type="SUPFAM" id="SSF52540">
    <property type="entry name" value="P-loop containing nucleoside triphosphate hydrolases"/>
    <property type="match status" value="1"/>
</dbReference>
<proteinExistence type="predicted"/>
<gene>
    <name evidence="2" type="ORF">H9Y04_40635</name>
</gene>
<name>A0ABR7SVQ8_9ACTN</name>
<protein>
    <submittedName>
        <fullName evidence="2">TniB family NTP-binding protein</fullName>
    </submittedName>
</protein>
<organism evidence="2 3">
    <name type="scientific">Streptomyces polyasparticus</name>
    <dbReference type="NCBI Taxonomy" id="2767826"/>
    <lineage>
        <taxon>Bacteria</taxon>
        <taxon>Bacillati</taxon>
        <taxon>Actinomycetota</taxon>
        <taxon>Actinomycetes</taxon>
        <taxon>Kitasatosporales</taxon>
        <taxon>Streptomycetaceae</taxon>
        <taxon>Streptomyces</taxon>
    </lineage>
</organism>
<feature type="compositionally biased region" description="Basic residues" evidence="1">
    <location>
        <begin position="392"/>
        <end position="410"/>
    </location>
</feature>
<evidence type="ECO:0000256" key="1">
    <source>
        <dbReference type="SAM" id="MobiDB-lite"/>
    </source>
</evidence>
<comment type="caution">
    <text evidence="2">The sequence shown here is derived from an EMBL/GenBank/DDBJ whole genome shotgun (WGS) entry which is preliminary data.</text>
</comment>
<accession>A0ABR7SVQ8</accession>
<dbReference type="Pfam" id="PF05621">
    <property type="entry name" value="TniB"/>
    <property type="match status" value="1"/>
</dbReference>
<dbReference type="InterPro" id="IPR008868">
    <property type="entry name" value="TniB"/>
</dbReference>
<reference evidence="2 3" key="1">
    <citation type="submission" date="2020-08" db="EMBL/GenBank/DDBJ databases">
        <title>Genemic of Streptomyces polyaspartic.</title>
        <authorList>
            <person name="Liu W."/>
        </authorList>
    </citation>
    <scope>NUCLEOTIDE SEQUENCE [LARGE SCALE GENOMIC DNA]</scope>
    <source>
        <strain evidence="2 3">TRM66268-LWL</strain>
    </source>
</reference>
<keyword evidence="3" id="KW-1185">Reference proteome</keyword>
<feature type="region of interest" description="Disordered" evidence="1">
    <location>
        <begin position="375"/>
        <end position="428"/>
    </location>
</feature>
<dbReference type="InterPro" id="IPR027417">
    <property type="entry name" value="P-loop_NTPase"/>
</dbReference>
<sequence>MFGDLADGENGWHGWSGMPAQRDTVEGWDLWRRTRHQFVPAPRLEPARWRGMPAREKSLYDLHRTATHANLPLLHTPMSRQVARALTARMRANAFKSKPSTRPGVMVTGGGYQGKTETVCEIAAAFEDSWRELNQGLNPNDVPGGHDLYVPVAYVQTPVTAKPKSTCKAILNFFGAPTKNMDLPDLVHQVAASLHDHGTRVLILDDITRLRMHRADDQDTLDLIRAFMSMHVTLILVGVNIPASGLLREGRTDPRTGRIVMSSRSSVVHGLEPTQTERRFDLVELGRFCYDTAAQIQAWVEHLAGVEEQLRLMNAQAGMLTEHGMPEYLFERTQGVVGLLERLIEDGCQEAMATGTEQLTEDLLDDIMLDLSGAIGRDPEAGEIPAVPSPPAKRKKRTPAKPSTAKKSRRNTVFDDHGPGGPDLKQGA</sequence>
<evidence type="ECO:0000313" key="3">
    <source>
        <dbReference type="Proteomes" id="UP000642284"/>
    </source>
</evidence>
<dbReference type="Proteomes" id="UP000642284">
    <property type="component" value="Unassembled WGS sequence"/>
</dbReference>
<dbReference type="EMBL" id="JACTVJ010000030">
    <property type="protein sequence ID" value="MBC9718854.1"/>
    <property type="molecule type" value="Genomic_DNA"/>
</dbReference>